<dbReference type="InterPro" id="IPR000600">
    <property type="entry name" value="ROK"/>
</dbReference>
<gene>
    <name evidence="4" type="ORF">EHS13_33985</name>
</gene>
<name>A0A6B8RV66_9BACL</name>
<keyword evidence="3" id="KW-0119">Carbohydrate metabolism</keyword>
<dbReference type="GO" id="GO:0042732">
    <property type="term" value="P:D-xylose metabolic process"/>
    <property type="evidence" value="ECO:0007669"/>
    <property type="project" value="UniProtKB-KW"/>
</dbReference>
<reference evidence="5" key="1">
    <citation type="submission" date="2018-11" db="EMBL/GenBank/DDBJ databases">
        <title>Complete genome sequence of Paenibacillus sp. ML311-T8.</title>
        <authorList>
            <person name="Nam Y.-D."/>
            <person name="Kang J."/>
            <person name="Chung W.-H."/>
            <person name="Park Y.S."/>
        </authorList>
    </citation>
    <scope>NUCLEOTIDE SEQUENCE [LARGE SCALE GENOMIC DNA]</scope>
    <source>
        <strain evidence="5">ML311-T8</strain>
    </source>
</reference>
<proteinExistence type="inferred from homology"/>
<dbReference type="SUPFAM" id="SSF53067">
    <property type="entry name" value="Actin-like ATPase domain"/>
    <property type="match status" value="1"/>
</dbReference>
<dbReference type="Gene3D" id="3.30.420.40">
    <property type="match status" value="2"/>
</dbReference>
<dbReference type="InterPro" id="IPR036388">
    <property type="entry name" value="WH-like_DNA-bd_sf"/>
</dbReference>
<keyword evidence="5" id="KW-1185">Reference proteome</keyword>
<dbReference type="Gene3D" id="1.10.10.10">
    <property type="entry name" value="Winged helix-like DNA-binding domain superfamily/Winged helix DNA-binding domain"/>
    <property type="match status" value="1"/>
</dbReference>
<dbReference type="EMBL" id="CP034235">
    <property type="protein sequence ID" value="QGQ99515.1"/>
    <property type="molecule type" value="Genomic_DNA"/>
</dbReference>
<dbReference type="PROSITE" id="PS01125">
    <property type="entry name" value="ROK"/>
    <property type="match status" value="1"/>
</dbReference>
<protein>
    <submittedName>
        <fullName evidence="4">ROK family transcriptional regulator</fullName>
    </submittedName>
</protein>
<dbReference type="OrthoDB" id="9796533at2"/>
<dbReference type="InterPro" id="IPR036390">
    <property type="entry name" value="WH_DNA-bd_sf"/>
</dbReference>
<evidence type="ECO:0000256" key="1">
    <source>
        <dbReference type="ARBA" id="ARBA00002486"/>
    </source>
</evidence>
<comment type="function">
    <text evidence="1">Transcriptional repressor of xylose-utilizing enzymes.</text>
</comment>
<comment type="similarity">
    <text evidence="2">Belongs to the ROK (NagC/XylR) family.</text>
</comment>
<dbReference type="InterPro" id="IPR043129">
    <property type="entry name" value="ATPase_NBD"/>
</dbReference>
<accession>A0A6B8RV66</accession>
<evidence type="ECO:0000313" key="4">
    <source>
        <dbReference type="EMBL" id="QGQ99515.1"/>
    </source>
</evidence>
<sequence>MSDIKPIYLQKVKQQNMANILQTIWEHEAISRVELVELTGLTSGTITNLTQELIQWGLIRESETSQGSVGRRRVMLKYHTDRHIIIGLDISRTTFEIVMTDLMGRVMKSIEGNITGISAPEQVLDLIEPHIQSMIAYANLKGLPVLGLGVSIPGPMDKVNGHLLSPPNFPGWEGYPIKDVLVKRFGLKVFIEDDARASALAERWFGLGRKSQDLVFVTMGMGIGSGVVSKGELVVGSNGLFGQVGHMTLVPKGSVCACGNEGCWETLGSIPGILRRWSGGDTIDAFFHAVHQGDKLANECLQETLYYLESALITLFNIYDPDVIILGGKLYPYLSMYLPEVKAHVKSRVYAFAQERLRIEPSSFGTSQNAIGAVALVFGNLLKGPLQVLTQ</sequence>
<dbReference type="PANTHER" id="PTHR18964:SF149">
    <property type="entry name" value="BIFUNCTIONAL UDP-N-ACETYLGLUCOSAMINE 2-EPIMERASE_N-ACETYLMANNOSAMINE KINASE"/>
    <property type="match status" value="1"/>
</dbReference>
<keyword evidence="3" id="KW-0859">Xylose metabolism</keyword>
<dbReference type="PANTHER" id="PTHR18964">
    <property type="entry name" value="ROK (REPRESSOR, ORF, KINASE) FAMILY"/>
    <property type="match status" value="1"/>
</dbReference>
<evidence type="ECO:0000256" key="2">
    <source>
        <dbReference type="ARBA" id="ARBA00006479"/>
    </source>
</evidence>
<dbReference type="InterPro" id="IPR049874">
    <property type="entry name" value="ROK_cs"/>
</dbReference>
<dbReference type="SUPFAM" id="SSF46785">
    <property type="entry name" value="Winged helix' DNA-binding domain"/>
    <property type="match status" value="1"/>
</dbReference>
<dbReference type="CDD" id="cd24076">
    <property type="entry name" value="ASKHA_ATPase_ROK_BsXylR-like"/>
    <property type="match status" value="1"/>
</dbReference>
<dbReference type="RefSeq" id="WP_155704682.1">
    <property type="nucleotide sequence ID" value="NZ_CP034235.1"/>
</dbReference>
<organism evidence="4 5">
    <name type="scientific">Paenibacillus psychroresistens</name>
    <dbReference type="NCBI Taxonomy" id="1778678"/>
    <lineage>
        <taxon>Bacteria</taxon>
        <taxon>Bacillati</taxon>
        <taxon>Bacillota</taxon>
        <taxon>Bacilli</taxon>
        <taxon>Bacillales</taxon>
        <taxon>Paenibacillaceae</taxon>
        <taxon>Paenibacillus</taxon>
    </lineage>
</organism>
<dbReference type="Proteomes" id="UP000426246">
    <property type="component" value="Chromosome"/>
</dbReference>
<dbReference type="KEGG" id="ppsc:EHS13_33985"/>
<dbReference type="Pfam" id="PF00480">
    <property type="entry name" value="ROK"/>
    <property type="match status" value="1"/>
</dbReference>
<evidence type="ECO:0000313" key="5">
    <source>
        <dbReference type="Proteomes" id="UP000426246"/>
    </source>
</evidence>
<dbReference type="AlphaFoldDB" id="A0A6B8RV66"/>
<evidence type="ECO:0000256" key="3">
    <source>
        <dbReference type="ARBA" id="ARBA00022629"/>
    </source>
</evidence>